<feature type="domain" description="CBM39" evidence="7">
    <location>
        <begin position="1"/>
        <end position="55"/>
    </location>
</feature>
<evidence type="ECO:0000256" key="1">
    <source>
        <dbReference type="ARBA" id="ARBA00008781"/>
    </source>
</evidence>
<keyword evidence="5" id="KW-0325">Glycoprotein</keyword>
<evidence type="ECO:0000256" key="3">
    <source>
        <dbReference type="ARBA" id="ARBA00022729"/>
    </source>
</evidence>
<dbReference type="InterPro" id="IPR043030">
    <property type="entry name" value="BGBP_N_sf"/>
</dbReference>
<dbReference type="EMBL" id="JAPTSV010000001">
    <property type="protein sequence ID" value="KAJ1531518.1"/>
    <property type="molecule type" value="Genomic_DNA"/>
</dbReference>
<evidence type="ECO:0000313" key="9">
    <source>
        <dbReference type="Proteomes" id="UP001075354"/>
    </source>
</evidence>
<dbReference type="SUPFAM" id="SSF49899">
    <property type="entry name" value="Concanavalin A-like lectins/glucanases"/>
    <property type="match status" value="1"/>
</dbReference>
<evidence type="ECO:0000256" key="5">
    <source>
        <dbReference type="ARBA" id="ARBA00023180"/>
    </source>
</evidence>
<evidence type="ECO:0008006" key="10">
    <source>
        <dbReference type="Google" id="ProtNLM"/>
    </source>
</evidence>
<keyword evidence="9" id="KW-1185">Reference proteome</keyword>
<dbReference type="InterPro" id="IPR013320">
    <property type="entry name" value="ConA-like_dom_sf"/>
</dbReference>
<organism evidence="8 9">
    <name type="scientific">Megalurothrips usitatus</name>
    <name type="common">bean blossom thrips</name>
    <dbReference type="NCBI Taxonomy" id="439358"/>
    <lineage>
        <taxon>Eukaryota</taxon>
        <taxon>Metazoa</taxon>
        <taxon>Ecdysozoa</taxon>
        <taxon>Arthropoda</taxon>
        <taxon>Hexapoda</taxon>
        <taxon>Insecta</taxon>
        <taxon>Pterygota</taxon>
        <taxon>Neoptera</taxon>
        <taxon>Paraneoptera</taxon>
        <taxon>Thysanoptera</taxon>
        <taxon>Terebrantia</taxon>
        <taxon>Thripoidea</taxon>
        <taxon>Thripidae</taxon>
        <taxon>Megalurothrips</taxon>
    </lineage>
</organism>
<comment type="similarity">
    <text evidence="1">Belongs to the insect beta-1,3-glucan binding protein family.</text>
</comment>
<dbReference type="PANTHER" id="PTHR10963">
    <property type="entry name" value="GLYCOSYL HYDROLASE-RELATED"/>
    <property type="match status" value="1"/>
</dbReference>
<reference evidence="8" key="1">
    <citation type="submission" date="2022-12" db="EMBL/GenBank/DDBJ databases">
        <title>Chromosome-level genome assembly of the bean flower thrips Megalurothrips usitatus.</title>
        <authorList>
            <person name="Ma L."/>
            <person name="Liu Q."/>
            <person name="Li H."/>
            <person name="Cai W."/>
        </authorList>
    </citation>
    <scope>NUCLEOTIDE SEQUENCE</scope>
    <source>
        <strain evidence="8">Cailab_2022a</strain>
    </source>
</reference>
<comment type="caution">
    <text evidence="8">The sequence shown here is derived from an EMBL/GenBank/DDBJ whole genome shotgun (WGS) entry which is preliminary data.</text>
</comment>
<keyword evidence="2" id="KW-0399">Innate immunity</keyword>
<dbReference type="CDD" id="cd02179">
    <property type="entry name" value="GH16_beta_GRP"/>
    <property type="match status" value="1"/>
</dbReference>
<dbReference type="Pfam" id="PF15886">
    <property type="entry name" value="CBM39"/>
    <property type="match status" value="1"/>
</dbReference>
<evidence type="ECO:0000259" key="6">
    <source>
        <dbReference type="PROSITE" id="PS51762"/>
    </source>
</evidence>
<dbReference type="GO" id="GO:0005975">
    <property type="term" value="P:carbohydrate metabolic process"/>
    <property type="evidence" value="ECO:0007669"/>
    <property type="project" value="InterPro"/>
</dbReference>
<evidence type="ECO:0000256" key="2">
    <source>
        <dbReference type="ARBA" id="ARBA00022588"/>
    </source>
</evidence>
<dbReference type="Proteomes" id="UP001075354">
    <property type="component" value="Chromosome 1"/>
</dbReference>
<name>A0AAV7Y2L4_9NEOP</name>
<dbReference type="InterPro" id="IPR031756">
    <property type="entry name" value="BGBP_N"/>
</dbReference>
<dbReference type="InterPro" id="IPR000757">
    <property type="entry name" value="Beta-glucanase-like"/>
</dbReference>
<feature type="domain" description="GH16" evidence="6">
    <location>
        <begin position="66"/>
        <end position="429"/>
    </location>
</feature>
<accession>A0AAV7Y2L4</accession>
<gene>
    <name evidence="8" type="ORF">ONE63_000193</name>
</gene>
<dbReference type="PANTHER" id="PTHR10963:SF60">
    <property type="entry name" value="GRAM-NEGATIVE BACTERIA-BINDING PROTEIN 1-RELATED"/>
    <property type="match status" value="1"/>
</dbReference>
<dbReference type="Gene3D" id="2.60.40.2140">
    <property type="entry name" value="Beta-1,3-glucan-recognition protein, N-terminal domain"/>
    <property type="match status" value="1"/>
</dbReference>
<dbReference type="AlphaFoldDB" id="A0AAV7Y2L4"/>
<dbReference type="GO" id="GO:0030246">
    <property type="term" value="F:carbohydrate binding"/>
    <property type="evidence" value="ECO:0007669"/>
    <property type="project" value="InterPro"/>
</dbReference>
<dbReference type="InterPro" id="IPR050546">
    <property type="entry name" value="Glycosyl_Hydrlase_16"/>
</dbReference>
<protein>
    <recommendedName>
        <fullName evidence="10">Beta-1,3-glucan-binding protein-like</fullName>
    </recommendedName>
</protein>
<keyword evidence="4" id="KW-0391">Immunity</keyword>
<dbReference type="InterPro" id="IPR035806">
    <property type="entry name" value="GH16_GRP_C"/>
</dbReference>
<dbReference type="GO" id="GO:0004553">
    <property type="term" value="F:hydrolase activity, hydrolyzing O-glycosyl compounds"/>
    <property type="evidence" value="ECO:0007669"/>
    <property type="project" value="InterPro"/>
</dbReference>
<dbReference type="PROSITE" id="PS51969">
    <property type="entry name" value="CBM39"/>
    <property type="match status" value="1"/>
</dbReference>
<dbReference type="PROSITE" id="PS51762">
    <property type="entry name" value="GH16_2"/>
    <property type="match status" value="1"/>
</dbReference>
<evidence type="ECO:0000256" key="4">
    <source>
        <dbReference type="ARBA" id="ARBA00022859"/>
    </source>
</evidence>
<dbReference type="Pfam" id="PF00722">
    <property type="entry name" value="Glyco_hydro_16"/>
    <property type="match status" value="1"/>
</dbReference>
<dbReference type="GO" id="GO:0045087">
    <property type="term" value="P:innate immune response"/>
    <property type="evidence" value="ECO:0007669"/>
    <property type="project" value="UniProtKB-KW"/>
</dbReference>
<evidence type="ECO:0000313" key="8">
    <source>
        <dbReference type="EMBL" id="KAJ1531518.1"/>
    </source>
</evidence>
<sequence length="429" mass="47512">MSADVTRRTAGLWSYYNPQKRLRVGDTVNYWLYVQRDGLGYQRLGLTHRGTWGQGQGQGSGLSLNGDRFTAPTPSGGPSANCELSATYVNGRPACKGQVVFEEDFKTLNLNRWSHEVKISGGPDYEFCIYAPHPENTFTNKGLLHLHPTMTNDKYGADFVRKGKLELTDCTAGPINSDSCSREAMFSYILPPVVASRINTKKNFSFKYGRIDVRARLPRGDWIYPEVWLQPLREEYGPGLASGRILLAMARGNRQLRGPPPDSDDLSGKTLVVGALAGGKNVGSAAARRKFFTRRSDAGLWTEQFHNYTLLWTPDNLAFSVDGVEIGVARPEELGGLLRGREDEETDPWAEGSRIAPFDKEFYISLGLAVGGVHAFPDGCKSGNHDKPWKNTGAKAMLSFWNARDTWHSTWNGQSDLLVESVKVTALNN</sequence>
<proteinExistence type="inferred from homology"/>
<keyword evidence="3" id="KW-0732">Signal</keyword>
<evidence type="ECO:0000259" key="7">
    <source>
        <dbReference type="PROSITE" id="PS51969"/>
    </source>
</evidence>
<dbReference type="Gene3D" id="2.60.120.200">
    <property type="match status" value="1"/>
</dbReference>